<comment type="caution">
    <text evidence="1">The sequence shown here is derived from an EMBL/GenBank/DDBJ whole genome shotgun (WGS) entry which is preliminary data.</text>
</comment>
<evidence type="ECO:0000313" key="2">
    <source>
        <dbReference type="Proteomes" id="UP000634136"/>
    </source>
</evidence>
<evidence type="ECO:0000313" key="1">
    <source>
        <dbReference type="EMBL" id="KAF7822452.1"/>
    </source>
</evidence>
<sequence length="201" mass="22711">MDGENSKDQSEKKKTSTMALKYALQVYSKLDDHNFLSWKMQVLVAAKDGMTSKMVGFTYSFEIWKHVEERFISQTRARERQLRIQLRNTKKDARFEAAKESMDNVSGNLAQTRNSSHGSFNGRGGHQSFGLSPNNNGQRSPFLGRGGQFIRRGKKGGRAPRFLSNGFFQTNFPSNNYSSNGFLLALHPQIGSMCRILPVSF</sequence>
<reference evidence="1" key="1">
    <citation type="submission" date="2020-09" db="EMBL/GenBank/DDBJ databases">
        <title>Genome-Enabled Discovery of Anthraquinone Biosynthesis in Senna tora.</title>
        <authorList>
            <person name="Kang S.-H."/>
            <person name="Pandey R.P."/>
            <person name="Lee C.-M."/>
            <person name="Sim J.-S."/>
            <person name="Jeong J.-T."/>
            <person name="Choi B.-S."/>
            <person name="Jung M."/>
            <person name="Ginzburg D."/>
            <person name="Zhao K."/>
            <person name="Won S.Y."/>
            <person name="Oh T.-J."/>
            <person name="Yu Y."/>
            <person name="Kim N.-H."/>
            <person name="Lee O.R."/>
            <person name="Lee T.-H."/>
            <person name="Bashyal P."/>
            <person name="Kim T.-S."/>
            <person name="Lee W.-H."/>
            <person name="Kawkins C."/>
            <person name="Kim C.-K."/>
            <person name="Kim J.S."/>
            <person name="Ahn B.O."/>
            <person name="Rhee S.Y."/>
            <person name="Sohng J.K."/>
        </authorList>
    </citation>
    <scope>NUCLEOTIDE SEQUENCE</scope>
    <source>
        <tissue evidence="1">Leaf</tissue>
    </source>
</reference>
<dbReference type="Proteomes" id="UP000634136">
    <property type="component" value="Unassembled WGS sequence"/>
</dbReference>
<accession>A0A834TJJ1</accession>
<dbReference type="EMBL" id="JAAIUW010000008">
    <property type="protein sequence ID" value="KAF7822452.1"/>
    <property type="molecule type" value="Genomic_DNA"/>
</dbReference>
<proteinExistence type="predicted"/>
<dbReference type="AlphaFoldDB" id="A0A834TJJ1"/>
<organism evidence="1 2">
    <name type="scientific">Senna tora</name>
    <dbReference type="NCBI Taxonomy" id="362788"/>
    <lineage>
        <taxon>Eukaryota</taxon>
        <taxon>Viridiplantae</taxon>
        <taxon>Streptophyta</taxon>
        <taxon>Embryophyta</taxon>
        <taxon>Tracheophyta</taxon>
        <taxon>Spermatophyta</taxon>
        <taxon>Magnoliopsida</taxon>
        <taxon>eudicotyledons</taxon>
        <taxon>Gunneridae</taxon>
        <taxon>Pentapetalae</taxon>
        <taxon>rosids</taxon>
        <taxon>fabids</taxon>
        <taxon>Fabales</taxon>
        <taxon>Fabaceae</taxon>
        <taxon>Caesalpinioideae</taxon>
        <taxon>Cassia clade</taxon>
        <taxon>Senna</taxon>
    </lineage>
</organism>
<name>A0A834TJJ1_9FABA</name>
<dbReference type="OrthoDB" id="1745344at2759"/>
<protein>
    <submittedName>
        <fullName evidence="1">Retrovirus-related Pol polyprotein from transposon TNT 1-94</fullName>
    </submittedName>
</protein>
<gene>
    <name evidence="1" type="ORF">G2W53_027907</name>
</gene>
<keyword evidence="2" id="KW-1185">Reference proteome</keyword>